<dbReference type="Proteomes" id="UP000175971">
    <property type="component" value="Unassembled WGS sequence"/>
</dbReference>
<dbReference type="EMBL" id="LJGZ01000094">
    <property type="protein sequence ID" value="OEV18139.1"/>
    <property type="molecule type" value="Genomic_DNA"/>
</dbReference>
<feature type="transmembrane region" description="Helical" evidence="7">
    <location>
        <begin position="6"/>
        <end position="23"/>
    </location>
</feature>
<dbReference type="GO" id="GO:0006508">
    <property type="term" value="P:proteolysis"/>
    <property type="evidence" value="ECO:0007669"/>
    <property type="project" value="UniProtKB-KW"/>
</dbReference>
<dbReference type="InterPro" id="IPR001915">
    <property type="entry name" value="Peptidase_M48"/>
</dbReference>
<sequence length="301" mass="31649">MNAAPAFLGYAAAVGVLAPRVLLRSAWPQRAPLLAVAVWFALAASFSLCVQLAAAHLATPGAHLHGILYSCRAALGLGGGETDGGRGVSWGLVALVVLLAAHLTGFALHAVRARAARARHRDVLDKVGRPSARLRATVVEHAEPAAYCLPGRRPRIVVSSGAVDALSHDELGAVVEHERAHIHGRHHLLLAAAHAFAWVFPWLPLARHLWEQIPLLLEMAADDRALRRSPHHALATAMFTLAAGRAPRGTLAVGGASVVIRLRRVLAPQRGAHPALRCTVGTGALMAPLLPVLLTCHAGLG</sequence>
<feature type="transmembrane region" description="Helical" evidence="7">
    <location>
        <begin position="35"/>
        <end position="58"/>
    </location>
</feature>
<dbReference type="PANTHER" id="PTHR34978:SF3">
    <property type="entry name" value="SLR0241 PROTEIN"/>
    <property type="match status" value="1"/>
</dbReference>
<keyword evidence="7" id="KW-0812">Transmembrane</keyword>
<dbReference type="CDD" id="cd07326">
    <property type="entry name" value="M56_BlaR1_MecR1_like"/>
    <property type="match status" value="1"/>
</dbReference>
<comment type="cofactor">
    <cofactor evidence="6">
        <name>Zn(2+)</name>
        <dbReference type="ChEBI" id="CHEBI:29105"/>
    </cofactor>
    <text evidence="6">Binds 1 zinc ion per subunit.</text>
</comment>
<dbReference type="RefSeq" id="WP_070202573.1">
    <property type="nucleotide sequence ID" value="NZ_LJGZ01000094.1"/>
</dbReference>
<evidence type="ECO:0000256" key="3">
    <source>
        <dbReference type="ARBA" id="ARBA00022801"/>
    </source>
</evidence>
<evidence type="ECO:0000256" key="5">
    <source>
        <dbReference type="ARBA" id="ARBA00023049"/>
    </source>
</evidence>
<evidence type="ECO:0000256" key="7">
    <source>
        <dbReference type="SAM" id="Phobius"/>
    </source>
</evidence>
<keyword evidence="7" id="KW-1133">Transmembrane helix</keyword>
<dbReference type="OrthoDB" id="9785340at2"/>
<dbReference type="Pfam" id="PF01435">
    <property type="entry name" value="Peptidase_M48"/>
    <property type="match status" value="1"/>
</dbReference>
<evidence type="ECO:0000313" key="10">
    <source>
        <dbReference type="Proteomes" id="UP000175971"/>
    </source>
</evidence>
<dbReference type="PATRIC" id="fig|518642.7.peg.5011"/>
<feature type="transmembrane region" description="Helical" evidence="7">
    <location>
        <begin position="188"/>
        <end position="210"/>
    </location>
</feature>
<keyword evidence="3 6" id="KW-0378">Hydrolase</keyword>
<dbReference type="GO" id="GO:0046872">
    <property type="term" value="F:metal ion binding"/>
    <property type="evidence" value="ECO:0007669"/>
    <property type="project" value="UniProtKB-KW"/>
</dbReference>
<dbReference type="AlphaFoldDB" id="A0A1E7LPK6"/>
<dbReference type="PANTHER" id="PTHR34978">
    <property type="entry name" value="POSSIBLE SENSOR-TRANSDUCER PROTEIN BLAR"/>
    <property type="match status" value="1"/>
</dbReference>
<evidence type="ECO:0000256" key="6">
    <source>
        <dbReference type="RuleBase" id="RU003983"/>
    </source>
</evidence>
<evidence type="ECO:0000256" key="4">
    <source>
        <dbReference type="ARBA" id="ARBA00022833"/>
    </source>
</evidence>
<evidence type="ECO:0000256" key="2">
    <source>
        <dbReference type="ARBA" id="ARBA00022723"/>
    </source>
</evidence>
<dbReference type="Gene3D" id="3.30.2010.10">
    <property type="entry name" value="Metalloproteases ('zincins'), catalytic domain"/>
    <property type="match status" value="1"/>
</dbReference>
<protein>
    <recommendedName>
        <fullName evidence="8">Peptidase M48 domain-containing protein</fullName>
    </recommendedName>
</protein>
<keyword evidence="5 6" id="KW-0482">Metalloprotease</keyword>
<feature type="domain" description="Peptidase M48" evidence="8">
    <location>
        <begin position="118"/>
        <end position="192"/>
    </location>
</feature>
<reference evidence="9 10" key="1">
    <citation type="journal article" date="2016" name="Front. Microbiol.">
        <title>Comparative Genomics Analysis of Streptomyces Species Reveals Their Adaptation to the Marine Environment and Their Diversity at the Genomic Level.</title>
        <authorList>
            <person name="Tian X."/>
            <person name="Zhang Z."/>
            <person name="Yang T."/>
            <person name="Chen M."/>
            <person name="Li J."/>
            <person name="Chen F."/>
            <person name="Yang J."/>
            <person name="Li W."/>
            <person name="Zhang B."/>
            <person name="Zhang Z."/>
            <person name="Wu J."/>
            <person name="Zhang C."/>
            <person name="Long L."/>
            <person name="Xiao J."/>
        </authorList>
    </citation>
    <scope>NUCLEOTIDE SEQUENCE [LARGE SCALE GENOMIC DNA]</scope>
    <source>
        <strain evidence="9 10">SCSIO M10372</strain>
    </source>
</reference>
<keyword evidence="4 6" id="KW-0862">Zinc</keyword>
<keyword evidence="1 6" id="KW-0645">Protease</keyword>
<name>A0A1E7LPK6_9ACTN</name>
<organism evidence="9 10">
    <name type="scientific">Streptomyces nanshensis</name>
    <dbReference type="NCBI Taxonomy" id="518642"/>
    <lineage>
        <taxon>Bacteria</taxon>
        <taxon>Bacillati</taxon>
        <taxon>Actinomycetota</taxon>
        <taxon>Actinomycetes</taxon>
        <taxon>Kitasatosporales</taxon>
        <taxon>Streptomycetaceae</taxon>
        <taxon>Streptomyces</taxon>
    </lineage>
</organism>
<keyword evidence="7" id="KW-0472">Membrane</keyword>
<dbReference type="GO" id="GO:0004222">
    <property type="term" value="F:metalloendopeptidase activity"/>
    <property type="evidence" value="ECO:0007669"/>
    <property type="project" value="InterPro"/>
</dbReference>
<dbReference type="InterPro" id="IPR052173">
    <property type="entry name" value="Beta-lactam_resp_regulator"/>
</dbReference>
<accession>A0A1E7LPK6</accession>
<comment type="similarity">
    <text evidence="6">Belongs to the peptidase M48 family.</text>
</comment>
<keyword evidence="2" id="KW-0479">Metal-binding</keyword>
<evidence type="ECO:0000259" key="8">
    <source>
        <dbReference type="Pfam" id="PF01435"/>
    </source>
</evidence>
<keyword evidence="10" id="KW-1185">Reference proteome</keyword>
<comment type="caution">
    <text evidence="9">The sequence shown here is derived from an EMBL/GenBank/DDBJ whole genome shotgun (WGS) entry which is preliminary data.</text>
</comment>
<feature type="transmembrane region" description="Helical" evidence="7">
    <location>
        <begin position="90"/>
        <end position="111"/>
    </location>
</feature>
<gene>
    <name evidence="9" type="ORF">AN221_23605</name>
</gene>
<evidence type="ECO:0000313" key="9">
    <source>
        <dbReference type="EMBL" id="OEV18139.1"/>
    </source>
</evidence>
<evidence type="ECO:0000256" key="1">
    <source>
        <dbReference type="ARBA" id="ARBA00022670"/>
    </source>
</evidence>
<proteinExistence type="inferred from homology"/>